<gene>
    <name evidence="1" type="ORF">IV203_000799</name>
</gene>
<accession>A0A9K3PR22</accession>
<dbReference type="Proteomes" id="UP000693970">
    <property type="component" value="Unassembled WGS sequence"/>
</dbReference>
<protein>
    <submittedName>
        <fullName evidence="1">Uncharacterized protein</fullName>
    </submittedName>
</protein>
<dbReference type="EMBL" id="JAGRRH010000015">
    <property type="protein sequence ID" value="KAG7356113.1"/>
    <property type="molecule type" value="Genomic_DNA"/>
</dbReference>
<comment type="caution">
    <text evidence="1">The sequence shown here is derived from an EMBL/GenBank/DDBJ whole genome shotgun (WGS) entry which is preliminary data.</text>
</comment>
<reference evidence="1" key="1">
    <citation type="journal article" date="2021" name="Sci. Rep.">
        <title>Diploid genomic architecture of Nitzschia inconspicua, an elite biomass production diatom.</title>
        <authorList>
            <person name="Oliver A."/>
            <person name="Podell S."/>
            <person name="Pinowska A."/>
            <person name="Traller J.C."/>
            <person name="Smith S.R."/>
            <person name="McClure R."/>
            <person name="Beliaev A."/>
            <person name="Bohutskyi P."/>
            <person name="Hill E.A."/>
            <person name="Rabines A."/>
            <person name="Zheng H."/>
            <person name="Allen L.Z."/>
            <person name="Kuo A."/>
            <person name="Grigoriev I.V."/>
            <person name="Allen A.E."/>
            <person name="Hazlebeck D."/>
            <person name="Allen E.E."/>
        </authorList>
    </citation>
    <scope>NUCLEOTIDE SEQUENCE</scope>
    <source>
        <strain evidence="1">Hildebrandi</strain>
    </source>
</reference>
<proteinExistence type="predicted"/>
<name>A0A9K3PR22_9STRA</name>
<evidence type="ECO:0000313" key="1">
    <source>
        <dbReference type="EMBL" id="KAG7356113.1"/>
    </source>
</evidence>
<reference evidence="1" key="2">
    <citation type="submission" date="2021-04" db="EMBL/GenBank/DDBJ databases">
        <authorList>
            <person name="Podell S."/>
        </authorList>
    </citation>
    <scope>NUCLEOTIDE SEQUENCE</scope>
    <source>
        <strain evidence="1">Hildebrandi</strain>
    </source>
</reference>
<organism evidence="1 2">
    <name type="scientific">Nitzschia inconspicua</name>
    <dbReference type="NCBI Taxonomy" id="303405"/>
    <lineage>
        <taxon>Eukaryota</taxon>
        <taxon>Sar</taxon>
        <taxon>Stramenopiles</taxon>
        <taxon>Ochrophyta</taxon>
        <taxon>Bacillariophyta</taxon>
        <taxon>Bacillariophyceae</taxon>
        <taxon>Bacillariophycidae</taxon>
        <taxon>Bacillariales</taxon>
        <taxon>Bacillariaceae</taxon>
        <taxon>Nitzschia</taxon>
    </lineage>
</organism>
<keyword evidence="2" id="KW-1185">Reference proteome</keyword>
<evidence type="ECO:0000313" key="2">
    <source>
        <dbReference type="Proteomes" id="UP000693970"/>
    </source>
</evidence>
<sequence>MTASGDFRVDVTNYFFETSLVEAANYHVNWAPKLLINGALIQGSLIFGTAVETICSTFEDGDKPDVCYKWEECSPICESDKDCVLWGTSEECAEYRSPSYSNPNEQFDDDYLFAELNNAPTGAPTEDAEISSWSP</sequence>
<dbReference type="AlphaFoldDB" id="A0A9K3PR22"/>